<organism evidence="2 3">
    <name type="scientific">Microtetraspora malaysiensis</name>
    <dbReference type="NCBI Taxonomy" id="161358"/>
    <lineage>
        <taxon>Bacteria</taxon>
        <taxon>Bacillati</taxon>
        <taxon>Actinomycetota</taxon>
        <taxon>Actinomycetes</taxon>
        <taxon>Streptosporangiales</taxon>
        <taxon>Streptosporangiaceae</taxon>
        <taxon>Microtetraspora</taxon>
    </lineage>
</organism>
<protein>
    <submittedName>
        <fullName evidence="2">Nuclease-related domain-containing protein</fullName>
    </submittedName>
</protein>
<evidence type="ECO:0000313" key="3">
    <source>
        <dbReference type="Proteomes" id="UP001602013"/>
    </source>
</evidence>
<dbReference type="PROSITE" id="PS50965">
    <property type="entry name" value="NERD"/>
    <property type="match status" value="1"/>
</dbReference>
<comment type="caution">
    <text evidence="2">The sequence shown here is derived from an EMBL/GenBank/DDBJ whole genome shotgun (WGS) entry which is preliminary data.</text>
</comment>
<sequence>MTAHAPGTGGSAGASAQAHYRAQLARTRARRWTARAAIAAAVGGAGTWVLGWRAGLASAAVAAAADAVHHWRSHSGVTAWRKGAAGERATARLLRRLERAGYTVLHDRALPASRANVDHLVIGPAGVFVVDSKKWDRRTRISGVRGRIWIGKRPAGPVVTPVLFEARTVGTALTRATGRQVDVVPVVAVHGAQMPQWGALAVDGVTLLRARRVPSWILRHGRQLDVDTVGLLAAAAAALPPAAGGPDK</sequence>
<dbReference type="Proteomes" id="UP001602013">
    <property type="component" value="Unassembled WGS sequence"/>
</dbReference>
<name>A0ABW6T486_9ACTN</name>
<reference evidence="2 3" key="1">
    <citation type="submission" date="2024-10" db="EMBL/GenBank/DDBJ databases">
        <title>The Natural Products Discovery Center: Release of the First 8490 Sequenced Strains for Exploring Actinobacteria Biosynthetic Diversity.</title>
        <authorList>
            <person name="Kalkreuter E."/>
            <person name="Kautsar S.A."/>
            <person name="Yang D."/>
            <person name="Bader C.D."/>
            <person name="Teijaro C.N."/>
            <person name="Fluegel L."/>
            <person name="Davis C.M."/>
            <person name="Simpson J.R."/>
            <person name="Lauterbach L."/>
            <person name="Steele A.D."/>
            <person name="Gui C."/>
            <person name="Meng S."/>
            <person name="Li G."/>
            <person name="Viehrig K."/>
            <person name="Ye F."/>
            <person name="Su P."/>
            <person name="Kiefer A.F."/>
            <person name="Nichols A."/>
            <person name="Cepeda A.J."/>
            <person name="Yan W."/>
            <person name="Fan B."/>
            <person name="Jiang Y."/>
            <person name="Adhikari A."/>
            <person name="Zheng C.-J."/>
            <person name="Schuster L."/>
            <person name="Cowan T.M."/>
            <person name="Smanski M.J."/>
            <person name="Chevrette M.G."/>
            <person name="De Carvalho L.P.S."/>
            <person name="Shen B."/>
        </authorList>
    </citation>
    <scope>NUCLEOTIDE SEQUENCE [LARGE SCALE GENOMIC DNA]</scope>
    <source>
        <strain evidence="2 3">NPDC002173</strain>
    </source>
</reference>
<dbReference type="EMBL" id="JBIASD010000067">
    <property type="protein sequence ID" value="MFF3672101.1"/>
    <property type="molecule type" value="Genomic_DNA"/>
</dbReference>
<keyword evidence="3" id="KW-1185">Reference proteome</keyword>
<dbReference type="RefSeq" id="WP_387418261.1">
    <property type="nucleotide sequence ID" value="NZ_JBIASD010000067.1"/>
</dbReference>
<gene>
    <name evidence="2" type="ORF">ACFYXI_41920</name>
</gene>
<proteinExistence type="predicted"/>
<dbReference type="Pfam" id="PF08378">
    <property type="entry name" value="NERD"/>
    <property type="match status" value="1"/>
</dbReference>
<evidence type="ECO:0000313" key="2">
    <source>
        <dbReference type="EMBL" id="MFF3672101.1"/>
    </source>
</evidence>
<feature type="domain" description="NERD" evidence="1">
    <location>
        <begin position="82"/>
        <end position="196"/>
    </location>
</feature>
<dbReference type="InterPro" id="IPR011528">
    <property type="entry name" value="NERD"/>
</dbReference>
<evidence type="ECO:0000259" key="1">
    <source>
        <dbReference type="PROSITE" id="PS50965"/>
    </source>
</evidence>
<accession>A0ABW6T486</accession>